<organism evidence="2 3">
    <name type="scientific">Yoonia algicola</name>
    <dbReference type="NCBI Taxonomy" id="3137368"/>
    <lineage>
        <taxon>Bacteria</taxon>
        <taxon>Pseudomonadati</taxon>
        <taxon>Pseudomonadota</taxon>
        <taxon>Alphaproteobacteria</taxon>
        <taxon>Rhodobacterales</taxon>
        <taxon>Paracoccaceae</taxon>
        <taxon>Yoonia</taxon>
    </lineage>
</organism>
<dbReference type="KEGG" id="yag:AABB28_15770"/>
<accession>A0AAN0M589</accession>
<dbReference type="InterPro" id="IPR025272">
    <property type="entry name" value="SocA_Panacea"/>
</dbReference>
<name>A0AAN0M589_9RHOB</name>
<dbReference type="AlphaFoldDB" id="A0AAN0M589"/>
<evidence type="ECO:0000313" key="3">
    <source>
        <dbReference type="Proteomes" id="UP001451782"/>
    </source>
</evidence>
<dbReference type="EMBL" id="CP151762">
    <property type="protein sequence ID" value="WZU63293.1"/>
    <property type="molecule type" value="Genomic_DNA"/>
</dbReference>
<proteinExistence type="predicted"/>
<evidence type="ECO:0000259" key="1">
    <source>
        <dbReference type="Pfam" id="PF13274"/>
    </source>
</evidence>
<keyword evidence="3" id="KW-1185">Reference proteome</keyword>
<dbReference type="RefSeq" id="WP_342069686.1">
    <property type="nucleotide sequence ID" value="NZ_CP151762.1"/>
</dbReference>
<feature type="domain" description="Antitoxin SocA-like Panacea" evidence="1">
    <location>
        <begin position="22"/>
        <end position="113"/>
    </location>
</feature>
<gene>
    <name evidence="2" type="ORF">AABB28_15770</name>
</gene>
<dbReference type="Pfam" id="PF13274">
    <property type="entry name" value="SocA_Panacea"/>
    <property type="match status" value="1"/>
</dbReference>
<dbReference type="Proteomes" id="UP001451782">
    <property type="component" value="Chromosome"/>
</dbReference>
<evidence type="ECO:0000313" key="2">
    <source>
        <dbReference type="EMBL" id="WZU63293.1"/>
    </source>
</evidence>
<sequence length="149" mass="17022">MSVHDVAAFVLDELGEMTSMKLQKLVYYAQSWSLVWREEQLFDERFEAWANGPVSPDLYARHRGQFRVSRASIPGDPTRLSDNQKEVIKVVLDFYGNKSAQWLSDLTHLEAPWNIARDRAGVSDGQNCNEEITHADMHEYYSGLQSAAN</sequence>
<reference evidence="2 3" key="1">
    <citation type="submission" date="2024-04" db="EMBL/GenBank/DDBJ databases">
        <title>Phylogenomic analyses of a clade within the roseobacter group suggest taxonomic reassignments of species of the genera Aestuariivita, Citreicella, Loktanella, Nautella, Pelagibaca, Ruegeria, Thalassobius, Thiobacimonas and Tropicibacter, and the proposal o.</title>
        <authorList>
            <person name="Jeon C.O."/>
        </authorList>
    </citation>
    <scope>NUCLEOTIDE SEQUENCE [LARGE SCALE GENOMIC DNA]</scope>
    <source>
        <strain evidence="2 3">G8-12</strain>
    </source>
</reference>
<protein>
    <submittedName>
        <fullName evidence="2">Type II toxin-antitoxin system antitoxin SocA domain-containing protein</fullName>
    </submittedName>
</protein>